<dbReference type="InterPro" id="IPR001180">
    <property type="entry name" value="CNH_dom"/>
</dbReference>
<keyword evidence="4" id="KW-0653">Protein transport</keyword>
<evidence type="ECO:0000256" key="5">
    <source>
        <dbReference type="SAM" id="MobiDB-lite"/>
    </source>
</evidence>
<evidence type="ECO:0000313" key="8">
    <source>
        <dbReference type="Proteomes" id="UP000620104"/>
    </source>
</evidence>
<dbReference type="OrthoDB" id="10258882at2759"/>
<dbReference type="GO" id="GO:0006914">
    <property type="term" value="P:autophagy"/>
    <property type="evidence" value="ECO:0007669"/>
    <property type="project" value="TreeGrafter"/>
</dbReference>
<feature type="region of interest" description="Disordered" evidence="5">
    <location>
        <begin position="633"/>
        <end position="652"/>
    </location>
</feature>
<dbReference type="InterPro" id="IPR032914">
    <property type="entry name" value="Vam6/VPS39/TRAP1"/>
</dbReference>
<feature type="region of interest" description="Disordered" evidence="5">
    <location>
        <begin position="1113"/>
        <end position="1161"/>
    </location>
</feature>
<dbReference type="PANTHER" id="PTHR12894">
    <property type="entry name" value="CNH DOMAIN CONTAINING"/>
    <property type="match status" value="1"/>
</dbReference>
<organism evidence="7 8">
    <name type="scientific">Naganishia liquefaciens</name>
    <dbReference type="NCBI Taxonomy" id="104408"/>
    <lineage>
        <taxon>Eukaryota</taxon>
        <taxon>Fungi</taxon>
        <taxon>Dikarya</taxon>
        <taxon>Basidiomycota</taxon>
        <taxon>Agaricomycotina</taxon>
        <taxon>Tremellomycetes</taxon>
        <taxon>Filobasidiales</taxon>
        <taxon>Filobasidiaceae</taxon>
        <taxon>Naganishia</taxon>
    </lineage>
</organism>
<evidence type="ECO:0000256" key="3">
    <source>
        <dbReference type="ARBA" id="ARBA00022490"/>
    </source>
</evidence>
<keyword evidence="8" id="KW-1185">Reference proteome</keyword>
<comment type="caution">
    <text evidence="7">The sequence shown here is derived from an EMBL/GenBank/DDBJ whole genome shotgun (WGS) entry which is preliminary data.</text>
</comment>
<gene>
    <name evidence="7" type="ORF">NliqN6_1217</name>
</gene>
<evidence type="ECO:0000256" key="4">
    <source>
        <dbReference type="ARBA" id="ARBA00022927"/>
    </source>
</evidence>
<dbReference type="Proteomes" id="UP000620104">
    <property type="component" value="Unassembled WGS sequence"/>
</dbReference>
<reference evidence="7" key="1">
    <citation type="submission" date="2020-07" db="EMBL/GenBank/DDBJ databases">
        <title>Draft Genome Sequence of a Deep-Sea Yeast, Naganishia (Cryptococcus) liquefaciens strain N6.</title>
        <authorList>
            <person name="Han Y.W."/>
            <person name="Kajitani R."/>
            <person name="Morimoto H."/>
            <person name="Parhat M."/>
            <person name="Tsubouchi H."/>
            <person name="Bakenova O."/>
            <person name="Ogata M."/>
            <person name="Argunhan B."/>
            <person name="Aoki R."/>
            <person name="Kajiwara S."/>
            <person name="Itoh T."/>
            <person name="Iwasaki H."/>
        </authorList>
    </citation>
    <scope>NUCLEOTIDE SEQUENCE</scope>
    <source>
        <strain evidence="7">N6</strain>
    </source>
</reference>
<keyword evidence="2" id="KW-0813">Transport</keyword>
<proteinExistence type="predicted"/>
<name>A0A8H3TPH6_9TREE</name>
<comment type="subcellular location">
    <subcellularLocation>
        <location evidence="1">Cytoplasm</location>
    </subcellularLocation>
</comment>
<dbReference type="GO" id="GO:0015031">
    <property type="term" value="P:protein transport"/>
    <property type="evidence" value="ECO:0007669"/>
    <property type="project" value="UniProtKB-KW"/>
</dbReference>
<dbReference type="PANTHER" id="PTHR12894:SF27">
    <property type="entry name" value="TRANSFORMING GROWTH FACTOR-BETA RECEPTOR-ASSOCIATED PROTEIN 1"/>
    <property type="match status" value="1"/>
</dbReference>
<feature type="domain" description="CNH" evidence="6">
    <location>
        <begin position="35"/>
        <end position="362"/>
    </location>
</feature>
<dbReference type="PROSITE" id="PS50219">
    <property type="entry name" value="CNH"/>
    <property type="match status" value="1"/>
</dbReference>
<dbReference type="AlphaFoldDB" id="A0A8H3TPH6"/>
<accession>A0A8H3TPH6</accession>
<protein>
    <recommendedName>
        <fullName evidence="6">CNH domain-containing protein</fullName>
    </recommendedName>
</protein>
<sequence>MQSFTVQPLLVDPFLQRDLLDFGGTASQDAVQETKVGISCAVGYSNNLYVGSTDGQIIWYTIDSSSRQASSTLNEDRYKQNGAAFTVRNKHTLSARKPVDKILLAPKVGKAIILSDSTLTFLALPSLENITVNPIPPLRQVSYVTLDDQEIAWKPEEEELAQAMAQGGSATGLGVKGLDIGMCVVKRKAIGLYRLGAKLQFLRDVPVPETPMQAVRSNATLCIADSSKYCIVDLLGSHLLEILPISQASPDTKGDINSAIAVLPGEPEFLFASFTGAESGSMGVFVNREGDPVRGTMSWESHPKCIVIEGDSVIALCRDNSLRIHSISDITSGIDAPPLLIPLVKQLESTERRLLPAGMSINPYGLVVPNPKRDALLKNVKWKVTLDSGANALRTDVQSPEQETSLQLSGRDDQASVSSVFSPPISPGSAPPTDLFSRTPPNLAATSVSISETLIWTADSVNVLASDSWIIKADTILKEGTSRAIDRAAKIVEEERKRAKRGEVDGDRTAHTAEMRYMYARLAYARLRSALFDDAGSLFQKSKLDPRFILCLFPKYVGKSIPRDQELAVWQGLVADLNITLDIDHIVNEKVTEIYGIDSIQASGSHGAEVEQISVQLREHANRMLLDYLRKTRQSRRKASASQSGPAKNPVKEHAIDQPVDTCLCKLLAEQDETDELLEILASSNACLVGELEMFIKADVQPGLLARVMSILGENARVLEIITSMVDGDVQSPQMPDPIQQVERILQQIQDVSLIRKYALWLAKKHPDKAVHILTGRGLATKVKFDDRALLSELRAINQEAANMYLEYTVVKKRSADKTLHNDLLSYYLDQAEIFLSDDGVLYHFTEIYDEYVKSRPNVTYCQYLAETAYDSPAKTLRMKTILFLQGSPFYDLIAAEKRLQGIDKLFYEKAIVYGRLERHEKALQLLAIRMRDSVSAETYCSQGGVVVPPKIARLIGQKMQELEPWIALGETGRRRKGTIEGEQRENLVMALLKVYMQDGTEASNQTRNLLNAQALHLDTIQVIDMIPDDWPVSSMSDFFTRAMKRQLHDRATWRIIKAISAGQNSAIAEEYARTVGTLPSIIERPPADSPSGFTLPDEGSIATAEYGSIHEKSPIYRPQSRTLSSGEKEIEVKAEKSGYQSPPVVDLSQRWDGAVTPSDN</sequence>
<keyword evidence="3" id="KW-0963">Cytoplasm</keyword>
<evidence type="ECO:0000313" key="7">
    <source>
        <dbReference type="EMBL" id="GHJ84815.1"/>
    </source>
</evidence>
<dbReference type="GO" id="GO:0016020">
    <property type="term" value="C:membrane"/>
    <property type="evidence" value="ECO:0007669"/>
    <property type="project" value="TreeGrafter"/>
</dbReference>
<evidence type="ECO:0000259" key="6">
    <source>
        <dbReference type="PROSITE" id="PS50219"/>
    </source>
</evidence>
<evidence type="ECO:0000256" key="1">
    <source>
        <dbReference type="ARBA" id="ARBA00004496"/>
    </source>
</evidence>
<feature type="region of interest" description="Disordered" evidence="5">
    <location>
        <begin position="396"/>
        <end position="438"/>
    </location>
</feature>
<dbReference type="EMBL" id="BLZA01000009">
    <property type="protein sequence ID" value="GHJ84815.1"/>
    <property type="molecule type" value="Genomic_DNA"/>
</dbReference>
<dbReference type="GO" id="GO:0034058">
    <property type="term" value="P:endosomal vesicle fusion"/>
    <property type="evidence" value="ECO:0007669"/>
    <property type="project" value="TreeGrafter"/>
</dbReference>
<dbReference type="GO" id="GO:0005737">
    <property type="term" value="C:cytoplasm"/>
    <property type="evidence" value="ECO:0007669"/>
    <property type="project" value="UniProtKB-SubCell"/>
</dbReference>
<feature type="compositionally biased region" description="Basic and acidic residues" evidence="5">
    <location>
        <begin position="1127"/>
        <end position="1137"/>
    </location>
</feature>
<evidence type="ECO:0000256" key="2">
    <source>
        <dbReference type="ARBA" id="ARBA00022448"/>
    </source>
</evidence>
<feature type="compositionally biased region" description="Polar residues" evidence="5">
    <location>
        <begin position="396"/>
        <end position="408"/>
    </location>
</feature>